<comment type="caution">
    <text evidence="2">The sequence shown here is derived from an EMBL/GenBank/DDBJ whole genome shotgun (WGS) entry which is preliminary data.</text>
</comment>
<dbReference type="SUPFAM" id="SSF48452">
    <property type="entry name" value="TPR-like"/>
    <property type="match status" value="1"/>
</dbReference>
<evidence type="ECO:0000256" key="1">
    <source>
        <dbReference type="SAM" id="MobiDB-lite"/>
    </source>
</evidence>
<evidence type="ECO:0008006" key="4">
    <source>
        <dbReference type="Google" id="ProtNLM"/>
    </source>
</evidence>
<feature type="compositionally biased region" description="Polar residues" evidence="1">
    <location>
        <begin position="1"/>
        <end position="11"/>
    </location>
</feature>
<sequence length="274" mass="29466">VSRSSKPNTTRHTTETIPDHSTTKIIPHPAHRPLEVKEGIENDAGGVRVGAGEVAAIRAMTTALGYTASELGGAHARHLVVRYLVDDLGRWLDGPYNEAVGRELVTATADLGEPKARAYYATAHARTAAADSDFAAARARLSVAEKAMDLAVDTPGISWAGHYSPGRWAHEAALVHARMGDMRAAEEHIEHALSLGLDRRRTRAMVLADLGNIRFRREDVDGAVDAWTEFVGLAEGVHSTRIDRSAADIAVRLGSVAGKPAARVRELLAQRSQI</sequence>
<dbReference type="EMBL" id="RCDD01000002">
    <property type="protein sequence ID" value="RLK58479.1"/>
    <property type="molecule type" value="Genomic_DNA"/>
</dbReference>
<feature type="compositionally biased region" description="Basic and acidic residues" evidence="1">
    <location>
        <begin position="12"/>
        <end position="22"/>
    </location>
</feature>
<dbReference type="InterPro" id="IPR011990">
    <property type="entry name" value="TPR-like_helical_dom_sf"/>
</dbReference>
<gene>
    <name evidence="2" type="ORF">CLV68_2945</name>
</gene>
<feature type="region of interest" description="Disordered" evidence="1">
    <location>
        <begin position="1"/>
        <end position="26"/>
    </location>
</feature>
<name>A0A421B295_9PSEU</name>
<accession>A0A421B295</accession>
<dbReference type="Gene3D" id="1.25.40.10">
    <property type="entry name" value="Tetratricopeptide repeat domain"/>
    <property type="match status" value="1"/>
</dbReference>
<dbReference type="AlphaFoldDB" id="A0A421B295"/>
<keyword evidence="3" id="KW-1185">Reference proteome</keyword>
<organism evidence="2 3">
    <name type="scientific">Actinokineospora cianjurensis</name>
    <dbReference type="NCBI Taxonomy" id="585224"/>
    <lineage>
        <taxon>Bacteria</taxon>
        <taxon>Bacillati</taxon>
        <taxon>Actinomycetota</taxon>
        <taxon>Actinomycetes</taxon>
        <taxon>Pseudonocardiales</taxon>
        <taxon>Pseudonocardiaceae</taxon>
        <taxon>Actinokineospora</taxon>
    </lineage>
</organism>
<proteinExistence type="predicted"/>
<dbReference type="Proteomes" id="UP000282454">
    <property type="component" value="Unassembled WGS sequence"/>
</dbReference>
<reference evidence="2 3" key="1">
    <citation type="submission" date="2018-10" db="EMBL/GenBank/DDBJ databases">
        <title>Genomic Encyclopedia of Archaeal and Bacterial Type Strains, Phase II (KMG-II): from individual species to whole genera.</title>
        <authorList>
            <person name="Goeker M."/>
        </authorList>
    </citation>
    <scope>NUCLEOTIDE SEQUENCE [LARGE SCALE GENOMIC DNA]</scope>
    <source>
        <strain evidence="2 3">DSM 45657</strain>
    </source>
</reference>
<feature type="non-terminal residue" evidence="2">
    <location>
        <position position="1"/>
    </location>
</feature>
<protein>
    <recommendedName>
        <fullName evidence="4">Tetratricopeptide repeat protein</fullName>
    </recommendedName>
</protein>
<evidence type="ECO:0000313" key="3">
    <source>
        <dbReference type="Proteomes" id="UP000282454"/>
    </source>
</evidence>
<evidence type="ECO:0000313" key="2">
    <source>
        <dbReference type="EMBL" id="RLK58479.1"/>
    </source>
</evidence>